<dbReference type="AlphaFoldDB" id="A0A2J5HWJ1"/>
<evidence type="ECO:0000256" key="1">
    <source>
        <dbReference type="SAM" id="MobiDB-lite"/>
    </source>
</evidence>
<dbReference type="EMBL" id="KZ559533">
    <property type="protein sequence ID" value="PLN81792.1"/>
    <property type="molecule type" value="Genomic_DNA"/>
</dbReference>
<dbReference type="Pfam" id="PF13489">
    <property type="entry name" value="Methyltransf_23"/>
    <property type="match status" value="1"/>
</dbReference>
<sequence>MSQDTGLDQDTQSLTESVTDYPMENGRRYHKYHEGSYPYPNDEQELDRLDLQHHMLKIVNDGRLFFAPIQSPQRILDIGTGSGIWPIEMASLFPQAEIIGTDLSPVQPTEVPPNVHFFIDDAAEDDWLWEPNYFDYIHVGHLIGALSSFKEMLRQTMKHVRPGGYVECHEFDPRPQCDDDTMPPENPDSFSEYAFHDWCDLNIRAAQMSDPPRPFRVAHRIARWMREVGFVDVQQRVSKVPLNPWPDDPHHKRIGAWNETNCLEALSGYSYKPFLLLGWSKPEIEVFLVDVRKSIQNRNVHAYLNYYVVTGRKPRPGEQAQTPRLRLHAPNCLMSLGRHAYRHAIQPPSRTLVDHVWISEDFLASTFRRFANGQQCRYESRVPGPLEARRRLAKRRNTALAGVAGPGPLDDIACLSGRNGRDHMKWTTDRSHPRQFDFSSNNPFASYNQDVHSPHGFDPPMSWPVGPSAPGILSTEEALVARVDTCRTVADVRNIVHQLRVDLMREPECSQLIFSRLLSRFDIGQVSIEELLMFLDDPFLNIRGAGNYQSVAEHIVSSTTDQPGRQALLDTIIRALELGLIPPGELCDIVRTVSSLPAGSFAVGVEGMGPVLLVYRQMWDAIGRCDIYRHKDLDSPVVDAWLGALEDETACDSFALAKDIIVATQRPDFDCPWVVGFITRELELHPGSDVQSDENHGVKILQHFVPEVASEYIIGVTESLVSSKRADLLERWQDCLLQLDDVSALVKAQRWTEVQTQSVAAPGLSPRHQIILRLWLLRTLSRNLPEGPLWRRAPRATDAPASDLFNIYQSMNKIPTKDFLPTLMRGIHELGLPSNGLLLMASQLRFQKTLTPTARRTLKAMESPPVSFAEIFADVHAYNAVAPHFFSALQEAVQQIDITDPSFISHSIELARTGNSHSVWTLLRIFRSHTPLKIALSMSWETTAPTPDTAPPTPRTTSSRPNPQAALEMINSLAVSISCSEQFSPRCAYKLVHWLYVFLVRHEAPVQPALVRAMYHAGIMRFRREGRRVSATQYAYIMALVRDTEGVDVVAELMSPQVGRSRLVDDEFTG</sequence>
<dbReference type="OrthoDB" id="2013972at2759"/>
<proteinExistence type="predicted"/>
<organism evidence="2 3">
    <name type="scientific">Aspergillus taichungensis</name>
    <dbReference type="NCBI Taxonomy" id="482145"/>
    <lineage>
        <taxon>Eukaryota</taxon>
        <taxon>Fungi</taxon>
        <taxon>Dikarya</taxon>
        <taxon>Ascomycota</taxon>
        <taxon>Pezizomycotina</taxon>
        <taxon>Eurotiomycetes</taxon>
        <taxon>Eurotiomycetidae</taxon>
        <taxon>Eurotiales</taxon>
        <taxon>Aspergillaceae</taxon>
        <taxon>Aspergillus</taxon>
        <taxon>Aspergillus subgen. Circumdati</taxon>
    </lineage>
</organism>
<keyword evidence="3" id="KW-1185">Reference proteome</keyword>
<dbReference type="GO" id="GO:0008168">
    <property type="term" value="F:methyltransferase activity"/>
    <property type="evidence" value="ECO:0007669"/>
    <property type="project" value="TreeGrafter"/>
</dbReference>
<evidence type="ECO:0008006" key="4">
    <source>
        <dbReference type="Google" id="ProtNLM"/>
    </source>
</evidence>
<accession>A0A2J5HWJ1</accession>
<evidence type="ECO:0000313" key="3">
    <source>
        <dbReference type="Proteomes" id="UP000235023"/>
    </source>
</evidence>
<protein>
    <recommendedName>
        <fullName evidence="4">Methyltransferase domain-containing protein</fullName>
    </recommendedName>
</protein>
<dbReference type="InterPro" id="IPR029063">
    <property type="entry name" value="SAM-dependent_MTases_sf"/>
</dbReference>
<gene>
    <name evidence="2" type="ORF">BDW42DRAFT_185255</name>
</gene>
<dbReference type="CDD" id="cd02440">
    <property type="entry name" value="AdoMet_MTases"/>
    <property type="match status" value="1"/>
</dbReference>
<feature type="region of interest" description="Disordered" evidence="1">
    <location>
        <begin position="1"/>
        <end position="25"/>
    </location>
</feature>
<feature type="region of interest" description="Disordered" evidence="1">
    <location>
        <begin position="943"/>
        <end position="962"/>
    </location>
</feature>
<reference evidence="3" key="1">
    <citation type="submission" date="2017-12" db="EMBL/GenBank/DDBJ databases">
        <authorList>
            <consortium name="DOE Joint Genome Institute"/>
            <person name="Mondo S.J."/>
            <person name="Kjaerbolling I."/>
            <person name="Vesth T.C."/>
            <person name="Frisvad J.C."/>
            <person name="Nybo J.L."/>
            <person name="Theobald S."/>
            <person name="Kuo A."/>
            <person name="Bowyer P."/>
            <person name="Matsuda Y."/>
            <person name="Lyhne E.K."/>
            <person name="Kogle M.E."/>
            <person name="Clum A."/>
            <person name="Lipzen A."/>
            <person name="Salamov A."/>
            <person name="Ngan C.Y."/>
            <person name="Daum C."/>
            <person name="Chiniquy J."/>
            <person name="Barry K."/>
            <person name="LaButti K."/>
            <person name="Haridas S."/>
            <person name="Simmons B.A."/>
            <person name="Magnuson J.K."/>
            <person name="Mortensen U.H."/>
            <person name="Larsen T.O."/>
            <person name="Grigoriev I.V."/>
            <person name="Baker S.E."/>
            <person name="Andersen M.R."/>
            <person name="Nordberg H.P."/>
            <person name="Cantor M.N."/>
            <person name="Hua S.X."/>
        </authorList>
    </citation>
    <scope>NUCLEOTIDE SEQUENCE [LARGE SCALE GENOMIC DNA]</scope>
    <source>
        <strain evidence="3">IBT 19404</strain>
    </source>
</reference>
<dbReference type="SUPFAM" id="SSF53335">
    <property type="entry name" value="S-adenosyl-L-methionine-dependent methyltransferases"/>
    <property type="match status" value="1"/>
</dbReference>
<dbReference type="Gene3D" id="3.40.50.150">
    <property type="entry name" value="Vaccinia Virus protein VP39"/>
    <property type="match status" value="1"/>
</dbReference>
<dbReference type="PANTHER" id="PTHR43591:SF10">
    <property type="entry name" value="ABC TRANSMEMBRANE TYPE-1 DOMAIN-CONTAINING PROTEIN-RELATED"/>
    <property type="match status" value="1"/>
</dbReference>
<dbReference type="PANTHER" id="PTHR43591">
    <property type="entry name" value="METHYLTRANSFERASE"/>
    <property type="match status" value="1"/>
</dbReference>
<name>A0A2J5HWJ1_9EURO</name>
<dbReference type="Proteomes" id="UP000235023">
    <property type="component" value="Unassembled WGS sequence"/>
</dbReference>
<feature type="compositionally biased region" description="Polar residues" evidence="1">
    <location>
        <begin position="1"/>
        <end position="18"/>
    </location>
</feature>
<evidence type="ECO:0000313" key="2">
    <source>
        <dbReference type="EMBL" id="PLN81792.1"/>
    </source>
</evidence>